<feature type="region of interest" description="Disordered" evidence="1">
    <location>
        <begin position="338"/>
        <end position="391"/>
    </location>
</feature>
<comment type="caution">
    <text evidence="2">The sequence shown here is derived from an EMBL/GenBank/DDBJ whole genome shotgun (WGS) entry which is preliminary data.</text>
</comment>
<sequence length="391" mass="43213">MSSSDEEEDDAYYDLAQPTVTTSRSAASTIILNRLDDLEFSLTGCDYDHTERDRRRAVAKLTDAAARNPLPPVWRAAKRLLSPKDLRYLLKGVLPKSLTPKELGSIVLALAPDGRVDSRDFAVFYSELGAIEQCRRNIGIKTRGMSSSLLKEPSRRVKRMSPDKKWSPDTAKVPEKGTRAFYEWKARQKTRLKMREEKFFGGKRRFWGAAGQRPPTTMTPSGEASLDRRARVLRSAFLKLLAAALDYDRVGEGAKGLDVLGAPMPCDEAARLLFDLFRVHIDDHEAVALSLAFPSSVAEDAVDCAALRDYFLTLARHGLARATQEDSSEPEVMAFDDESASFQPQSPGQALDEETASRSLASLAEPEVMAFDDDESEVMTTEGGAELLSLA</sequence>
<reference evidence="2" key="1">
    <citation type="submission" date="2021-11" db="EMBL/GenBank/DDBJ databases">
        <authorList>
            <consortium name="Genoscope - CEA"/>
            <person name="William W."/>
        </authorList>
    </citation>
    <scope>NUCLEOTIDE SEQUENCE</scope>
</reference>
<feature type="compositionally biased region" description="Basic and acidic residues" evidence="1">
    <location>
        <begin position="152"/>
        <end position="172"/>
    </location>
</feature>
<protein>
    <submittedName>
        <fullName evidence="2">Uncharacterized protein</fullName>
    </submittedName>
</protein>
<dbReference type="EMBL" id="CAKKNE010000006">
    <property type="protein sequence ID" value="CAH0379573.1"/>
    <property type="molecule type" value="Genomic_DNA"/>
</dbReference>
<feature type="region of interest" description="Disordered" evidence="1">
    <location>
        <begin position="149"/>
        <end position="172"/>
    </location>
</feature>
<dbReference type="Proteomes" id="UP000789595">
    <property type="component" value="Unassembled WGS sequence"/>
</dbReference>
<gene>
    <name evidence="2" type="ORF">PECAL_6P12010</name>
</gene>
<evidence type="ECO:0000256" key="1">
    <source>
        <dbReference type="SAM" id="MobiDB-lite"/>
    </source>
</evidence>
<evidence type="ECO:0000313" key="3">
    <source>
        <dbReference type="Proteomes" id="UP000789595"/>
    </source>
</evidence>
<proteinExistence type="predicted"/>
<keyword evidence="3" id="KW-1185">Reference proteome</keyword>
<evidence type="ECO:0000313" key="2">
    <source>
        <dbReference type="EMBL" id="CAH0379573.1"/>
    </source>
</evidence>
<dbReference type="AlphaFoldDB" id="A0A8J2SXN4"/>
<accession>A0A8J2SXN4</accession>
<name>A0A8J2SXN4_9STRA</name>
<organism evidence="2 3">
    <name type="scientific">Pelagomonas calceolata</name>
    <dbReference type="NCBI Taxonomy" id="35677"/>
    <lineage>
        <taxon>Eukaryota</taxon>
        <taxon>Sar</taxon>
        <taxon>Stramenopiles</taxon>
        <taxon>Ochrophyta</taxon>
        <taxon>Pelagophyceae</taxon>
        <taxon>Pelagomonadales</taxon>
        <taxon>Pelagomonadaceae</taxon>
        <taxon>Pelagomonas</taxon>
    </lineage>
</organism>